<dbReference type="Gene3D" id="3.40.50.300">
    <property type="entry name" value="P-loop containing nucleotide triphosphate hydrolases"/>
    <property type="match status" value="1"/>
</dbReference>
<evidence type="ECO:0008006" key="3">
    <source>
        <dbReference type="Google" id="ProtNLM"/>
    </source>
</evidence>
<protein>
    <recommendedName>
        <fullName evidence="3">Terminase</fullName>
    </recommendedName>
</protein>
<gene>
    <name evidence="1" type="ORF">Apa02nite_015030</name>
</gene>
<comment type="caution">
    <text evidence="1">The sequence shown here is derived from an EMBL/GenBank/DDBJ whole genome shotgun (WGS) entry which is preliminary data.</text>
</comment>
<dbReference type="EMBL" id="BOMS01000018">
    <property type="protein sequence ID" value="GIE65395.1"/>
    <property type="molecule type" value="Genomic_DNA"/>
</dbReference>
<sequence>MGQCCPRHDLVESRPRPRVETHAPYGLSRAGEAIDWAARCGLIPDNWQDDALDRICAVDATGRWAHFECCEWVSRQNGKGSILEIRALAGLFVFGEALIMWSAHEVKTALEAFRRCLTLLRRIGVQVGNNENLLEVDGCLVKISNTNSDEGFEILKERNAGGEWVTLETPRRLKFIARSKGSGRGFSGDLNIIDETFAYTYVQQSALLFTMGARKNPQIVYTSSPPLDGISGDVMFDLRLRGDPTAPRDLSDGAWTQDPSLSYRDWGLAGDLENLSGIDLDDRALWKATNPSLDVVRAGGASALTTAGVEKEWRALRKTPTDFARERLGIWPKRVVADSGVIPLALWAGLATTAEANGRPDQVMFAINVARDRSFTTIAAVGVQDDGRFQLAIVAYDRGTEWVVKKIRELRERWDPLLWAIEDKGPNASLWAAALEQAGLVEAEDREKPKRGEVVAPWANDVAAAYGLFIDALVDQNLAHLRDAPLETAVAGAQTRPIGSGGTTWDDKGAVEVSPLKGVTNVLWAWETYAAKLMTTTNPWDAVF</sequence>
<dbReference type="InterPro" id="IPR027417">
    <property type="entry name" value="P-loop_NTPase"/>
</dbReference>
<dbReference type="Proteomes" id="UP000624709">
    <property type="component" value="Unassembled WGS sequence"/>
</dbReference>
<keyword evidence="2" id="KW-1185">Reference proteome</keyword>
<evidence type="ECO:0000313" key="1">
    <source>
        <dbReference type="EMBL" id="GIE65395.1"/>
    </source>
</evidence>
<evidence type="ECO:0000313" key="2">
    <source>
        <dbReference type="Proteomes" id="UP000624709"/>
    </source>
</evidence>
<proteinExistence type="predicted"/>
<accession>A0ABQ4B546</accession>
<name>A0ABQ4B546_9ACTN</name>
<organism evidence="1 2">
    <name type="scientific">Actinoplanes palleronii</name>
    <dbReference type="NCBI Taxonomy" id="113570"/>
    <lineage>
        <taxon>Bacteria</taxon>
        <taxon>Bacillati</taxon>
        <taxon>Actinomycetota</taxon>
        <taxon>Actinomycetes</taxon>
        <taxon>Micromonosporales</taxon>
        <taxon>Micromonosporaceae</taxon>
        <taxon>Actinoplanes</taxon>
    </lineage>
</organism>
<reference evidence="1 2" key="1">
    <citation type="submission" date="2021-01" db="EMBL/GenBank/DDBJ databases">
        <title>Whole genome shotgun sequence of Actinoplanes palleronii NBRC 14916.</title>
        <authorList>
            <person name="Komaki H."/>
            <person name="Tamura T."/>
        </authorList>
    </citation>
    <scope>NUCLEOTIDE SEQUENCE [LARGE SCALE GENOMIC DNA]</scope>
    <source>
        <strain evidence="1 2">NBRC 14916</strain>
    </source>
</reference>